<reference evidence="2 4" key="1">
    <citation type="journal article" date="2004" name="Curr. Biol.">
        <title>High coding density on the largest Paramecium tetraurelia somatic chromosome.</title>
        <authorList>
            <person name="Zagulski M."/>
            <person name="Nowak J.K."/>
            <person name="Le Mouel A."/>
            <person name="Nowacki M."/>
            <person name="Migdalski A."/>
            <person name="Gromadka R."/>
            <person name="Noel B."/>
            <person name="Blanc I."/>
            <person name="Dessen P."/>
            <person name="Wincker P."/>
            <person name="Keller A.M."/>
            <person name="Cohen J."/>
            <person name="Meyer E."/>
            <person name="Sperling L."/>
        </authorList>
    </citation>
    <scope>NUCLEOTIDE SEQUENCE [LARGE SCALE GENOMIC DNA]</scope>
    <source>
        <strain evidence="2 4">Stock d4-2</strain>
    </source>
</reference>
<dbReference type="RefSeq" id="XP_001347086.1">
    <property type="nucleotide sequence ID" value="XM_001347050.1"/>
</dbReference>
<keyword evidence="4" id="KW-1185">Reference proteome</keyword>
<dbReference type="GeneID" id="5009001"/>
<gene>
    <name evidence="3" type="ORF">GSPATT00000254001</name>
    <name evidence="2" type="ORF">PTMB.261c</name>
</gene>
<dbReference type="EMBL" id="CR548612">
    <property type="protein sequence ID" value="CAH03459.1"/>
    <property type="molecule type" value="Genomic_DNA"/>
</dbReference>
<feature type="region of interest" description="Disordered" evidence="1">
    <location>
        <begin position="89"/>
        <end position="110"/>
    </location>
</feature>
<dbReference type="GeneID" id="79573913"/>
<dbReference type="OMA" id="QYTNNQD"/>
<protein>
    <submittedName>
        <fullName evidence="3">Chromosome undetermined scaffold_1, whole genome shotgun sequence</fullName>
    </submittedName>
</protein>
<evidence type="ECO:0000256" key="1">
    <source>
        <dbReference type="SAM" id="MobiDB-lite"/>
    </source>
</evidence>
<evidence type="ECO:0000313" key="4">
    <source>
        <dbReference type="Proteomes" id="UP000000600"/>
    </source>
</evidence>
<dbReference type="KEGG" id="ptm:PTMB.261c"/>
<sequence length="225" mass="26292">MNFNLPCFIPSYPHQQTAFVYVPLFQSSPQFNYYVQLQPFQTFVPQNELIQQLPQVEIPELNQTRVEQPQQKETEISSSTPHQSAIIDAKTAQDKPIQIQEKKSKSSNHLNNQVQFEKESKNIQKNYAKAIAGFVYKNKSLASKILGNQEVDEFIQLIKLIKNQIQNVSHISQYTNNQDFIKAFRILGNYFLRTKSNSYIFNSRILKKNSHLRHKKLIHHSLLRC</sequence>
<dbReference type="InParanoid" id="Q6BFW1"/>
<evidence type="ECO:0000313" key="2">
    <source>
        <dbReference type="EMBL" id="CAH03459.1"/>
    </source>
</evidence>
<dbReference type="Proteomes" id="UP000000600">
    <property type="component" value="Unassembled WGS sequence"/>
</dbReference>
<feature type="region of interest" description="Disordered" evidence="1">
    <location>
        <begin position="64"/>
        <end position="83"/>
    </location>
</feature>
<evidence type="ECO:0000313" key="3">
    <source>
        <dbReference type="EMBL" id="CAK55819.1"/>
    </source>
</evidence>
<dbReference type="KEGG" id="ptm:GSPATT00000254001"/>
<dbReference type="RefSeq" id="XP_001423217.1">
    <property type="nucleotide sequence ID" value="XM_001423180.1"/>
</dbReference>
<dbReference type="AlphaFoldDB" id="Q6BFW1"/>
<reference evidence="3 4" key="2">
    <citation type="journal article" date="2006" name="Nature">
        <title>Global trends of whole-genome duplications revealed by the ciliate Paramecium tetraurelia.</title>
        <authorList>
            <consortium name="Genoscope"/>
            <person name="Aury J.-M."/>
            <person name="Jaillon O."/>
            <person name="Duret L."/>
            <person name="Noel B."/>
            <person name="Jubin C."/>
            <person name="Porcel B.M."/>
            <person name="Segurens B."/>
            <person name="Daubin V."/>
            <person name="Anthouard V."/>
            <person name="Aiach N."/>
            <person name="Arnaiz O."/>
            <person name="Billaut A."/>
            <person name="Beisson J."/>
            <person name="Blanc I."/>
            <person name="Bouhouche K."/>
            <person name="Camara F."/>
            <person name="Duharcourt S."/>
            <person name="Guigo R."/>
            <person name="Gogendeau D."/>
            <person name="Katinka M."/>
            <person name="Keller A.-M."/>
            <person name="Kissmehl R."/>
            <person name="Klotz C."/>
            <person name="Koll F."/>
            <person name="Le Moue A."/>
            <person name="Lepere C."/>
            <person name="Malinsky S."/>
            <person name="Nowacki M."/>
            <person name="Nowak J.K."/>
            <person name="Plattner H."/>
            <person name="Poulain J."/>
            <person name="Ruiz F."/>
            <person name="Serrano V."/>
            <person name="Zagulski M."/>
            <person name="Dessen P."/>
            <person name="Betermier M."/>
            <person name="Weissenbach J."/>
            <person name="Scarpelli C."/>
            <person name="Schachter V."/>
            <person name="Sperling L."/>
            <person name="Meyer E."/>
            <person name="Cohen J."/>
            <person name="Wincker P."/>
        </authorList>
    </citation>
    <scope>NUCLEOTIDE SEQUENCE [LARGE SCALE GENOMIC DNA]</scope>
    <source>
        <strain evidence="3 4">Stock d4-2</strain>
    </source>
</reference>
<reference evidence="3" key="3">
    <citation type="submission" date="2006-03" db="EMBL/GenBank/DDBJ databases">
        <authorList>
            <consortium name="Genoscope"/>
        </authorList>
    </citation>
    <scope>NUCLEOTIDE SEQUENCE</scope>
    <source>
        <strain evidence="3">Stock d4-2</strain>
    </source>
</reference>
<organism evidence="2 4">
    <name type="scientific">Paramecium tetraurelia</name>
    <dbReference type="NCBI Taxonomy" id="5888"/>
    <lineage>
        <taxon>Eukaryota</taxon>
        <taxon>Sar</taxon>
        <taxon>Alveolata</taxon>
        <taxon>Ciliophora</taxon>
        <taxon>Intramacronucleata</taxon>
        <taxon>Oligohymenophorea</taxon>
        <taxon>Peniculida</taxon>
        <taxon>Parameciidae</taxon>
        <taxon>Paramecium</taxon>
    </lineage>
</organism>
<reference evidence="2" key="4">
    <citation type="submission" date="2006-11" db="EMBL/GenBank/DDBJ databases">
        <title>Paramecium megabase sequencing project.</title>
        <authorList>
            <person name="Nowak J.K."/>
            <person name="Migdalski A."/>
            <person name="Gromadka R."/>
            <person name="Zagulski M."/>
        </authorList>
    </citation>
    <scope>NUCLEOTIDE SEQUENCE</scope>
    <source>
        <strain evidence="2">Stock d4-2</strain>
    </source>
</reference>
<proteinExistence type="predicted"/>
<name>Q6BFW1_PARTE</name>
<accession>Q6BFW1</accession>
<dbReference type="EMBL" id="CT867985">
    <property type="protein sequence ID" value="CAK55819.1"/>
    <property type="molecule type" value="Genomic_DNA"/>
</dbReference>
<dbReference type="HOGENOM" id="CLU_1231902_0_0_1"/>